<evidence type="ECO:0000259" key="6">
    <source>
        <dbReference type="PROSITE" id="PS51007"/>
    </source>
</evidence>
<dbReference type="InterPro" id="IPR036909">
    <property type="entry name" value="Cyt_c-like_dom_sf"/>
</dbReference>
<dbReference type="InterPro" id="IPR032858">
    <property type="entry name" value="CcoP_N"/>
</dbReference>
<dbReference type="InterPro" id="IPR009056">
    <property type="entry name" value="Cyt_c-like_dom"/>
</dbReference>
<evidence type="ECO:0000256" key="5">
    <source>
        <dbReference type="SAM" id="Phobius"/>
    </source>
</evidence>
<dbReference type="SUPFAM" id="SSF46626">
    <property type="entry name" value="Cytochrome c"/>
    <property type="match status" value="1"/>
</dbReference>
<keyword evidence="3 4" id="KW-0408">Iron</keyword>
<dbReference type="InterPro" id="IPR038414">
    <property type="entry name" value="CcoP_N_sf"/>
</dbReference>
<feature type="transmembrane region" description="Helical" evidence="5">
    <location>
        <begin position="37"/>
        <end position="55"/>
    </location>
</feature>
<reference evidence="7" key="1">
    <citation type="journal article" date="2014" name="Int. J. Syst. Evol. Microbiol.">
        <title>Complete genome sequence of Corynebacterium casei LMG S-19264T (=DSM 44701T), isolated from a smear-ripened cheese.</title>
        <authorList>
            <consortium name="US DOE Joint Genome Institute (JGI-PGF)"/>
            <person name="Walter F."/>
            <person name="Albersmeier A."/>
            <person name="Kalinowski J."/>
            <person name="Ruckert C."/>
        </authorList>
    </citation>
    <scope>NUCLEOTIDE SEQUENCE</scope>
    <source>
        <strain evidence="7">KCTC 12870</strain>
    </source>
</reference>
<keyword evidence="5" id="KW-0812">Transmembrane</keyword>
<dbReference type="Gene3D" id="1.10.760.10">
    <property type="entry name" value="Cytochrome c-like domain"/>
    <property type="match status" value="1"/>
</dbReference>
<evidence type="ECO:0000313" key="8">
    <source>
        <dbReference type="Proteomes" id="UP000642829"/>
    </source>
</evidence>
<evidence type="ECO:0000256" key="4">
    <source>
        <dbReference type="PROSITE-ProRule" id="PRU00433"/>
    </source>
</evidence>
<dbReference type="Proteomes" id="UP000642829">
    <property type="component" value="Unassembled WGS sequence"/>
</dbReference>
<keyword evidence="5" id="KW-1133">Transmembrane helix</keyword>
<dbReference type="GO" id="GO:0020037">
    <property type="term" value="F:heme binding"/>
    <property type="evidence" value="ECO:0007669"/>
    <property type="project" value="InterPro"/>
</dbReference>
<dbReference type="RefSeq" id="WP_189515235.1">
    <property type="nucleotide sequence ID" value="NZ_BMXG01000014.1"/>
</dbReference>
<evidence type="ECO:0000256" key="3">
    <source>
        <dbReference type="ARBA" id="ARBA00023004"/>
    </source>
</evidence>
<evidence type="ECO:0000256" key="1">
    <source>
        <dbReference type="ARBA" id="ARBA00022617"/>
    </source>
</evidence>
<evidence type="ECO:0000256" key="2">
    <source>
        <dbReference type="ARBA" id="ARBA00022723"/>
    </source>
</evidence>
<feature type="domain" description="Cytochrome c" evidence="6">
    <location>
        <begin position="101"/>
        <end position="180"/>
    </location>
</feature>
<keyword evidence="8" id="KW-1185">Reference proteome</keyword>
<keyword evidence="5" id="KW-0472">Membrane</keyword>
<keyword evidence="2 4" id="KW-0479">Metal-binding</keyword>
<dbReference type="PANTHER" id="PTHR33751">
    <property type="entry name" value="CBB3-TYPE CYTOCHROME C OXIDASE SUBUNIT FIXP"/>
    <property type="match status" value="1"/>
</dbReference>
<dbReference type="InterPro" id="IPR050597">
    <property type="entry name" value="Cytochrome_c_Oxidase_Subunit"/>
</dbReference>
<dbReference type="PANTHER" id="PTHR33751:SF1">
    <property type="entry name" value="CBB3-TYPE CYTOCHROME C OXIDASE SUBUNIT FIXP"/>
    <property type="match status" value="1"/>
</dbReference>
<dbReference type="GO" id="GO:0009055">
    <property type="term" value="F:electron transfer activity"/>
    <property type="evidence" value="ECO:0007669"/>
    <property type="project" value="InterPro"/>
</dbReference>
<proteinExistence type="predicted"/>
<dbReference type="Pfam" id="PF13442">
    <property type="entry name" value="Cytochrome_CBB3"/>
    <property type="match status" value="1"/>
</dbReference>
<reference evidence="7" key="2">
    <citation type="submission" date="2020-09" db="EMBL/GenBank/DDBJ databases">
        <authorList>
            <person name="Sun Q."/>
            <person name="Kim S."/>
        </authorList>
    </citation>
    <scope>NUCLEOTIDE SEQUENCE</scope>
    <source>
        <strain evidence="7">KCTC 12870</strain>
    </source>
</reference>
<dbReference type="Gene3D" id="6.10.280.130">
    <property type="match status" value="1"/>
</dbReference>
<protein>
    <recommendedName>
        <fullName evidence="6">Cytochrome c domain-containing protein</fullName>
    </recommendedName>
</protein>
<comment type="caution">
    <text evidence="7">The sequence shown here is derived from an EMBL/GenBank/DDBJ whole genome shotgun (WGS) entry which is preliminary data.</text>
</comment>
<dbReference type="PROSITE" id="PS51007">
    <property type="entry name" value="CYTC"/>
    <property type="match status" value="1"/>
</dbReference>
<evidence type="ECO:0000313" key="7">
    <source>
        <dbReference type="EMBL" id="GHC05378.1"/>
    </source>
</evidence>
<sequence length="193" mass="21751">MSDPSHNTEQEMLPDGVVLKEHSYDGIQEYDQQLPRWWLLTLYGAIVFSAAYWLVSHYYMSSLTNEQRVEKEMQAINAIRLTNSIDVSNDELFWEMRHNPAFVLAGEKTFQSFCIPCHGANLEGGIGFNLVDSEWVHGAAPPAIYNTIFNGVPEKGMQAWGDMLGQKRITEVVAYILSKNNESAMRKSAASGE</sequence>
<keyword evidence="1 4" id="KW-0349">Heme</keyword>
<dbReference type="EMBL" id="BMXG01000014">
    <property type="protein sequence ID" value="GHC05378.1"/>
    <property type="molecule type" value="Genomic_DNA"/>
</dbReference>
<gene>
    <name evidence="7" type="ORF">GCM10007047_22840</name>
</gene>
<organism evidence="7 8">
    <name type="scientific">Cerasicoccus arenae</name>
    <dbReference type="NCBI Taxonomy" id="424488"/>
    <lineage>
        <taxon>Bacteria</taxon>
        <taxon>Pseudomonadati</taxon>
        <taxon>Verrucomicrobiota</taxon>
        <taxon>Opitutia</taxon>
        <taxon>Puniceicoccales</taxon>
        <taxon>Cerasicoccaceae</taxon>
        <taxon>Cerasicoccus</taxon>
    </lineage>
</organism>
<accession>A0A8J3DBA2</accession>
<dbReference type="AlphaFoldDB" id="A0A8J3DBA2"/>
<name>A0A8J3DBA2_9BACT</name>
<dbReference type="GO" id="GO:0046872">
    <property type="term" value="F:metal ion binding"/>
    <property type="evidence" value="ECO:0007669"/>
    <property type="project" value="UniProtKB-KW"/>
</dbReference>
<dbReference type="Pfam" id="PF14715">
    <property type="entry name" value="FixP_N"/>
    <property type="match status" value="1"/>
</dbReference>